<sequence length="290" mass="32670">MTSDPHRNDLGEFLKARRAELDPASVGLPEGGPRRVKGLRREEVAVLAAISTDYYVRLEQGRIQPSPSVLDSLVRVLRLDEDQRAYLYELAAKHDYRPPRRQPRPKVQPQLQRMLDDMAHTPAFVIGPRTEIVAWNAMGAALITDFAKIPEKQRYYIRLLITDPAMRELYTDWEGVTRLAIAQIRMHNANSPGDAKLAALVGELSIQDAQFRQWWAAHNVAVRDTGSKHLRHPVVGDLHLDWNAVTWAADPDLQIIVWTAEPGTPTHDNLRLLASWTADTSNTVTSKTTG</sequence>
<evidence type="ECO:0000313" key="3">
    <source>
        <dbReference type="Proteomes" id="UP001458415"/>
    </source>
</evidence>
<dbReference type="Gene3D" id="1.10.260.40">
    <property type="entry name" value="lambda repressor-like DNA-binding domains"/>
    <property type="match status" value="1"/>
</dbReference>
<dbReference type="Pfam" id="PF13560">
    <property type="entry name" value="HTH_31"/>
    <property type="match status" value="1"/>
</dbReference>
<feature type="domain" description="HTH cro/C1-type" evidence="1">
    <location>
        <begin position="34"/>
        <end position="84"/>
    </location>
</feature>
<dbReference type="InterPro" id="IPR010982">
    <property type="entry name" value="Lambda_DNA-bd_dom_sf"/>
</dbReference>
<comment type="caution">
    <text evidence="2">The sequence shown here is derived from an EMBL/GenBank/DDBJ whole genome shotgun (WGS) entry which is preliminary data.</text>
</comment>
<dbReference type="Proteomes" id="UP001458415">
    <property type="component" value="Unassembled WGS sequence"/>
</dbReference>
<accession>A0ABV1VWX1</accession>
<dbReference type="InterPro" id="IPR041413">
    <property type="entry name" value="MLTR_LBD"/>
</dbReference>
<dbReference type="EMBL" id="JBEPCU010000043">
    <property type="protein sequence ID" value="MER6976437.1"/>
    <property type="molecule type" value="Genomic_DNA"/>
</dbReference>
<keyword evidence="3" id="KW-1185">Reference proteome</keyword>
<dbReference type="Pfam" id="PF17765">
    <property type="entry name" value="MLTR_LBD"/>
    <property type="match status" value="1"/>
</dbReference>
<name>A0ABV1VWX1_9ACTN</name>
<dbReference type="PANTHER" id="PTHR35010">
    <property type="entry name" value="BLL4672 PROTEIN-RELATED"/>
    <property type="match status" value="1"/>
</dbReference>
<dbReference type="PROSITE" id="PS50943">
    <property type="entry name" value="HTH_CROC1"/>
    <property type="match status" value="1"/>
</dbReference>
<dbReference type="SMART" id="SM00530">
    <property type="entry name" value="HTH_XRE"/>
    <property type="match status" value="1"/>
</dbReference>
<evidence type="ECO:0000259" key="1">
    <source>
        <dbReference type="PROSITE" id="PS50943"/>
    </source>
</evidence>
<dbReference type="PANTHER" id="PTHR35010:SF2">
    <property type="entry name" value="BLL4672 PROTEIN"/>
    <property type="match status" value="1"/>
</dbReference>
<proteinExistence type="predicted"/>
<organism evidence="2 3">
    <name type="scientific">Streptomyces carpinensis</name>
    <dbReference type="NCBI Taxonomy" id="66369"/>
    <lineage>
        <taxon>Bacteria</taxon>
        <taxon>Bacillati</taxon>
        <taxon>Actinomycetota</taxon>
        <taxon>Actinomycetes</taxon>
        <taxon>Kitasatosporales</taxon>
        <taxon>Streptomycetaceae</taxon>
        <taxon>Streptomyces</taxon>
    </lineage>
</organism>
<evidence type="ECO:0000313" key="2">
    <source>
        <dbReference type="EMBL" id="MER6976437.1"/>
    </source>
</evidence>
<dbReference type="SUPFAM" id="SSF47413">
    <property type="entry name" value="lambda repressor-like DNA-binding domains"/>
    <property type="match status" value="1"/>
</dbReference>
<reference evidence="2 3" key="1">
    <citation type="submission" date="2024-06" db="EMBL/GenBank/DDBJ databases">
        <title>The Natural Products Discovery Center: Release of the First 8490 Sequenced Strains for Exploring Actinobacteria Biosynthetic Diversity.</title>
        <authorList>
            <person name="Kalkreuter E."/>
            <person name="Kautsar S.A."/>
            <person name="Yang D."/>
            <person name="Bader C.D."/>
            <person name="Teijaro C.N."/>
            <person name="Fluegel L."/>
            <person name="Davis C.M."/>
            <person name="Simpson J.R."/>
            <person name="Lauterbach L."/>
            <person name="Steele A.D."/>
            <person name="Gui C."/>
            <person name="Meng S."/>
            <person name="Li G."/>
            <person name="Viehrig K."/>
            <person name="Ye F."/>
            <person name="Su P."/>
            <person name="Kiefer A.F."/>
            <person name="Nichols A."/>
            <person name="Cepeda A.J."/>
            <person name="Yan W."/>
            <person name="Fan B."/>
            <person name="Jiang Y."/>
            <person name="Adhikari A."/>
            <person name="Zheng C.-J."/>
            <person name="Schuster L."/>
            <person name="Cowan T.M."/>
            <person name="Smanski M.J."/>
            <person name="Chevrette M.G."/>
            <person name="De Carvalho L.P.S."/>
            <person name="Shen B."/>
        </authorList>
    </citation>
    <scope>NUCLEOTIDE SEQUENCE [LARGE SCALE GENOMIC DNA]</scope>
    <source>
        <strain evidence="2 3">NPDC000634</strain>
    </source>
</reference>
<protein>
    <submittedName>
        <fullName evidence="2">Helix-turn-helix transcriptional regulator</fullName>
    </submittedName>
</protein>
<dbReference type="RefSeq" id="WP_167413960.1">
    <property type="nucleotide sequence ID" value="NZ_MUBM01000050.1"/>
</dbReference>
<dbReference type="Gene3D" id="3.30.450.180">
    <property type="match status" value="1"/>
</dbReference>
<dbReference type="CDD" id="cd00093">
    <property type="entry name" value="HTH_XRE"/>
    <property type="match status" value="1"/>
</dbReference>
<dbReference type="InterPro" id="IPR001387">
    <property type="entry name" value="Cro/C1-type_HTH"/>
</dbReference>
<gene>
    <name evidence="2" type="ORF">ABT317_05150</name>
</gene>